<dbReference type="AlphaFoldDB" id="A0A552U962"/>
<keyword evidence="1" id="KW-1133">Transmembrane helix</keyword>
<feature type="transmembrane region" description="Helical" evidence="1">
    <location>
        <begin position="149"/>
        <end position="165"/>
    </location>
</feature>
<dbReference type="OrthoDB" id="7192182at2"/>
<sequence length="177" mass="19694">MSGFEFFFSLYGLVLGLSVVEIISGFARLVHNRGAVRVGWLVPALAILMLFDLANFWMSAFVRLQAYEPSYGMLIIGLLISSLYYVAASAVFPRDFQAEPDFDAVYLRHRRLVLGLMTVAGLLAFELLPSLNAAGRAARLHVWTTPGEFWQPLLFFAAVGVIVVTRSKWINLAMLSC</sequence>
<comment type="caution">
    <text evidence="2">The sequence shown here is derived from an EMBL/GenBank/DDBJ whole genome shotgun (WGS) entry which is preliminary data.</text>
</comment>
<organism evidence="2 3">
    <name type="scientific">Glacieibacterium frigidum</name>
    <dbReference type="NCBI Taxonomy" id="2593303"/>
    <lineage>
        <taxon>Bacteria</taxon>
        <taxon>Pseudomonadati</taxon>
        <taxon>Pseudomonadota</taxon>
        <taxon>Alphaproteobacteria</taxon>
        <taxon>Sphingomonadales</taxon>
        <taxon>Sphingosinicellaceae</taxon>
        <taxon>Glacieibacterium</taxon>
    </lineage>
</organism>
<protein>
    <submittedName>
        <fullName evidence="2">Uncharacterized protein</fullName>
    </submittedName>
</protein>
<keyword evidence="1" id="KW-0812">Transmembrane</keyword>
<feature type="transmembrane region" description="Helical" evidence="1">
    <location>
        <begin position="70"/>
        <end position="92"/>
    </location>
</feature>
<evidence type="ECO:0000313" key="3">
    <source>
        <dbReference type="Proteomes" id="UP000317894"/>
    </source>
</evidence>
<proteinExistence type="predicted"/>
<dbReference type="RefSeq" id="WP_144334918.1">
    <property type="nucleotide sequence ID" value="NZ_VJWA01000002.1"/>
</dbReference>
<feature type="transmembrane region" description="Helical" evidence="1">
    <location>
        <begin position="6"/>
        <end position="26"/>
    </location>
</feature>
<accession>A0A552U962</accession>
<reference evidence="2 3" key="1">
    <citation type="submission" date="2019-07" db="EMBL/GenBank/DDBJ databases">
        <title>Novel species isolated from glacier.</title>
        <authorList>
            <person name="Liu Q."/>
            <person name="Xin Y.-H."/>
        </authorList>
    </citation>
    <scope>NUCLEOTIDE SEQUENCE [LARGE SCALE GENOMIC DNA]</scope>
    <source>
        <strain evidence="2 3">LB1R16</strain>
    </source>
</reference>
<dbReference type="Proteomes" id="UP000317894">
    <property type="component" value="Unassembled WGS sequence"/>
</dbReference>
<dbReference type="EMBL" id="VJWA01000002">
    <property type="protein sequence ID" value="TRW14748.1"/>
    <property type="molecule type" value="Genomic_DNA"/>
</dbReference>
<evidence type="ECO:0000256" key="1">
    <source>
        <dbReference type="SAM" id="Phobius"/>
    </source>
</evidence>
<feature type="transmembrane region" description="Helical" evidence="1">
    <location>
        <begin position="38"/>
        <end position="58"/>
    </location>
</feature>
<gene>
    <name evidence="2" type="ORF">FMM06_13775</name>
</gene>
<evidence type="ECO:0000313" key="2">
    <source>
        <dbReference type="EMBL" id="TRW14748.1"/>
    </source>
</evidence>
<name>A0A552U962_9SPHN</name>
<keyword evidence="3" id="KW-1185">Reference proteome</keyword>
<feature type="transmembrane region" description="Helical" evidence="1">
    <location>
        <begin position="112"/>
        <end position="129"/>
    </location>
</feature>
<keyword evidence="1" id="KW-0472">Membrane</keyword>